<dbReference type="PROSITE" id="PS00136">
    <property type="entry name" value="SUBTILASE_ASP"/>
    <property type="match status" value="1"/>
</dbReference>
<proteinExistence type="inferred from homology"/>
<name>A0A8H4AM35_GIGMA</name>
<keyword evidence="7" id="KW-0732">Signal</keyword>
<dbReference type="PRINTS" id="PR00723">
    <property type="entry name" value="SUBTILISIN"/>
</dbReference>
<dbReference type="SUPFAM" id="SSF52743">
    <property type="entry name" value="Subtilisin-like"/>
    <property type="match status" value="1"/>
</dbReference>
<dbReference type="InterPro" id="IPR036852">
    <property type="entry name" value="Peptidase_S8/S53_dom_sf"/>
</dbReference>
<comment type="caution">
    <text evidence="5">Lacks conserved residue(s) required for the propagation of feature annotation.</text>
</comment>
<sequence>MKFLKNIIFISVLIYLFASVESVVQKSKNKDYTISDSSNAPKKVYNIILKNIESVQSTHYDWLTNKLNSCVEKKSEQSISSINNKNCVKDFSSQDGRLKGYSGLFTQEFVNNELMKRKDVDIVEEDQIMSIKYVAPRDIQTKPREGLDRIDQAKFPLNGKYTFPNSSGNGVNIFVVDTGIRKSHHEFGGRAISGGVFCDGCESDDDENGYGTNCASIAAGTEFGVAKKAALIAVRVLDANGGGTASSVINGLSFVLDRHNNATNKNSVVSMSLGGPKSDALNKAVKALTDAGVHVVVAAGNEAIDACLESPSSELSAITVGATEDENDHITDFSNFGKCVDIYAPGRNVEGAGIENDNDTSILSGTSQATPHVAGTLALIIAQSGNKSPAQMAVALDNLSTKGTIIFDDHIANATSKNSFLRVPAP</sequence>
<gene>
    <name evidence="9" type="ORF">F8M41_018186</name>
</gene>
<keyword evidence="3 6" id="KW-0378">Hydrolase</keyword>
<keyword evidence="4 6" id="KW-0720">Serine protease</keyword>
<dbReference type="GO" id="GO:0004252">
    <property type="term" value="F:serine-type endopeptidase activity"/>
    <property type="evidence" value="ECO:0007669"/>
    <property type="project" value="InterPro"/>
</dbReference>
<evidence type="ECO:0000256" key="1">
    <source>
        <dbReference type="ARBA" id="ARBA00011073"/>
    </source>
</evidence>
<dbReference type="CDD" id="cd04077">
    <property type="entry name" value="Peptidases_S8_PCSK9_ProteinaseK_like"/>
    <property type="match status" value="1"/>
</dbReference>
<evidence type="ECO:0000256" key="3">
    <source>
        <dbReference type="ARBA" id="ARBA00022801"/>
    </source>
</evidence>
<keyword evidence="10" id="KW-1185">Reference proteome</keyword>
<dbReference type="Pfam" id="PF00082">
    <property type="entry name" value="Peptidase_S8"/>
    <property type="match status" value="1"/>
</dbReference>
<comment type="similarity">
    <text evidence="1 5 6">Belongs to the peptidase S8 family.</text>
</comment>
<dbReference type="GO" id="GO:0006508">
    <property type="term" value="P:proteolysis"/>
    <property type="evidence" value="ECO:0007669"/>
    <property type="project" value="UniProtKB-KW"/>
</dbReference>
<dbReference type="InterPro" id="IPR050131">
    <property type="entry name" value="Peptidase_S8_subtilisin-like"/>
</dbReference>
<dbReference type="InterPro" id="IPR023827">
    <property type="entry name" value="Peptidase_S8_Asp-AS"/>
</dbReference>
<comment type="caution">
    <text evidence="9">The sequence shown here is derived from an EMBL/GenBank/DDBJ whole genome shotgun (WGS) entry which is preliminary data.</text>
</comment>
<evidence type="ECO:0000313" key="10">
    <source>
        <dbReference type="Proteomes" id="UP000439903"/>
    </source>
</evidence>
<dbReference type="PANTHER" id="PTHR43806">
    <property type="entry name" value="PEPTIDASE S8"/>
    <property type="match status" value="1"/>
</dbReference>
<dbReference type="OrthoDB" id="206201at2759"/>
<feature type="signal peptide" evidence="7">
    <location>
        <begin position="1"/>
        <end position="22"/>
    </location>
</feature>
<dbReference type="InterPro" id="IPR034193">
    <property type="entry name" value="PCSK9_ProteinaseK-like"/>
</dbReference>
<evidence type="ECO:0000256" key="4">
    <source>
        <dbReference type="ARBA" id="ARBA00022825"/>
    </source>
</evidence>
<protein>
    <submittedName>
        <fullName evidence="9">Subtilisin-like protein</fullName>
    </submittedName>
</protein>
<reference evidence="9 10" key="1">
    <citation type="journal article" date="2019" name="Environ. Microbiol.">
        <title>At the nexus of three kingdoms: the genome of the mycorrhizal fungus Gigaspora margarita provides insights into plant, endobacterial and fungal interactions.</title>
        <authorList>
            <person name="Venice F."/>
            <person name="Ghignone S."/>
            <person name="Salvioli di Fossalunga A."/>
            <person name="Amselem J."/>
            <person name="Novero M."/>
            <person name="Xianan X."/>
            <person name="Sedzielewska Toro K."/>
            <person name="Morin E."/>
            <person name="Lipzen A."/>
            <person name="Grigoriev I.V."/>
            <person name="Henrissat B."/>
            <person name="Martin F.M."/>
            <person name="Bonfante P."/>
        </authorList>
    </citation>
    <scope>NUCLEOTIDE SEQUENCE [LARGE SCALE GENOMIC DNA]</scope>
    <source>
        <strain evidence="9 10">BEG34</strain>
    </source>
</reference>
<dbReference type="FunFam" id="3.40.50.200:FF:000014">
    <property type="entry name" value="Proteinase K"/>
    <property type="match status" value="1"/>
</dbReference>
<organism evidence="9 10">
    <name type="scientific">Gigaspora margarita</name>
    <dbReference type="NCBI Taxonomy" id="4874"/>
    <lineage>
        <taxon>Eukaryota</taxon>
        <taxon>Fungi</taxon>
        <taxon>Fungi incertae sedis</taxon>
        <taxon>Mucoromycota</taxon>
        <taxon>Glomeromycotina</taxon>
        <taxon>Glomeromycetes</taxon>
        <taxon>Diversisporales</taxon>
        <taxon>Gigasporaceae</taxon>
        <taxon>Gigaspora</taxon>
    </lineage>
</organism>
<evidence type="ECO:0000259" key="8">
    <source>
        <dbReference type="Pfam" id="PF00082"/>
    </source>
</evidence>
<dbReference type="AlphaFoldDB" id="A0A8H4AM35"/>
<dbReference type="InterPro" id="IPR023828">
    <property type="entry name" value="Peptidase_S8_Ser-AS"/>
</dbReference>
<evidence type="ECO:0000256" key="2">
    <source>
        <dbReference type="ARBA" id="ARBA00022670"/>
    </source>
</evidence>
<dbReference type="PROSITE" id="PS51892">
    <property type="entry name" value="SUBTILASE"/>
    <property type="match status" value="1"/>
</dbReference>
<evidence type="ECO:0000313" key="9">
    <source>
        <dbReference type="EMBL" id="KAF0511750.1"/>
    </source>
</evidence>
<dbReference type="PANTHER" id="PTHR43806:SF11">
    <property type="entry name" value="CEREVISIN-RELATED"/>
    <property type="match status" value="1"/>
</dbReference>
<keyword evidence="2 6" id="KW-0645">Protease</keyword>
<accession>A0A8H4AM35</accession>
<dbReference type="GO" id="GO:0005615">
    <property type="term" value="C:extracellular space"/>
    <property type="evidence" value="ECO:0007669"/>
    <property type="project" value="TreeGrafter"/>
</dbReference>
<evidence type="ECO:0000256" key="6">
    <source>
        <dbReference type="RuleBase" id="RU003355"/>
    </source>
</evidence>
<evidence type="ECO:0000256" key="7">
    <source>
        <dbReference type="SAM" id="SignalP"/>
    </source>
</evidence>
<dbReference type="Proteomes" id="UP000439903">
    <property type="component" value="Unassembled WGS sequence"/>
</dbReference>
<dbReference type="EMBL" id="WTPW01000434">
    <property type="protein sequence ID" value="KAF0511750.1"/>
    <property type="molecule type" value="Genomic_DNA"/>
</dbReference>
<feature type="domain" description="Peptidase S8/S53" evidence="8">
    <location>
        <begin position="168"/>
        <end position="400"/>
    </location>
</feature>
<feature type="chain" id="PRO_5034808629" evidence="7">
    <location>
        <begin position="23"/>
        <end position="426"/>
    </location>
</feature>
<dbReference type="Gene3D" id="3.40.50.200">
    <property type="entry name" value="Peptidase S8/S53 domain"/>
    <property type="match status" value="1"/>
</dbReference>
<dbReference type="PROSITE" id="PS00138">
    <property type="entry name" value="SUBTILASE_SER"/>
    <property type="match status" value="1"/>
</dbReference>
<evidence type="ECO:0000256" key="5">
    <source>
        <dbReference type="PROSITE-ProRule" id="PRU01240"/>
    </source>
</evidence>
<dbReference type="InterPro" id="IPR000209">
    <property type="entry name" value="Peptidase_S8/S53_dom"/>
</dbReference>
<dbReference type="InterPro" id="IPR015500">
    <property type="entry name" value="Peptidase_S8_subtilisin-rel"/>
</dbReference>